<dbReference type="Proteomes" id="UP000256345">
    <property type="component" value="Unassembled WGS sequence"/>
</dbReference>
<comment type="caution">
    <text evidence="2">The sequence shown here is derived from an EMBL/GenBank/DDBJ whole genome shotgun (WGS) entry which is preliminary data.</text>
</comment>
<name>A0ABX9JRY9_9BACT</name>
<dbReference type="PANTHER" id="PTHR12922">
    <property type="entry name" value="UBIQUINONE BIOSYNTHESIS PROTEIN"/>
    <property type="match status" value="1"/>
</dbReference>
<feature type="compositionally biased region" description="Pro residues" evidence="1">
    <location>
        <begin position="16"/>
        <end position="25"/>
    </location>
</feature>
<evidence type="ECO:0000313" key="3">
    <source>
        <dbReference type="Proteomes" id="UP000256345"/>
    </source>
</evidence>
<dbReference type="PANTHER" id="PTHR12922:SF7">
    <property type="entry name" value="UBIQUINONE BIOSYNTHESIS PROTEIN COQ4 HOMOLOG, MITOCHONDRIAL"/>
    <property type="match status" value="1"/>
</dbReference>
<keyword evidence="2" id="KW-0830">Ubiquinone</keyword>
<dbReference type="EMBL" id="QUMU01000012">
    <property type="protein sequence ID" value="REG25986.1"/>
    <property type="molecule type" value="Genomic_DNA"/>
</dbReference>
<accession>A0ABX9JRY9</accession>
<reference evidence="2 3" key="1">
    <citation type="submission" date="2018-08" db="EMBL/GenBank/DDBJ databases">
        <title>Genomic Encyclopedia of Archaeal and Bacterial Type Strains, Phase II (KMG-II): from individual species to whole genera.</title>
        <authorList>
            <person name="Goeker M."/>
        </authorList>
    </citation>
    <scope>NUCLEOTIDE SEQUENCE [LARGE SCALE GENOMIC DNA]</scope>
    <source>
        <strain evidence="2 3">DSM 2261</strain>
    </source>
</reference>
<feature type="region of interest" description="Disordered" evidence="1">
    <location>
        <begin position="1"/>
        <end position="27"/>
    </location>
</feature>
<proteinExistence type="predicted"/>
<evidence type="ECO:0000313" key="2">
    <source>
        <dbReference type="EMBL" id="REG25986.1"/>
    </source>
</evidence>
<protein>
    <submittedName>
        <fullName evidence="2">Ubiquinone biosynthesis protein COQ4</fullName>
    </submittedName>
</protein>
<dbReference type="RefSeq" id="WP_047855556.1">
    <property type="nucleotide sequence ID" value="NZ_CP011509.1"/>
</dbReference>
<dbReference type="Pfam" id="PF05019">
    <property type="entry name" value="Coq4"/>
    <property type="match status" value="1"/>
</dbReference>
<dbReference type="InterPro" id="IPR007715">
    <property type="entry name" value="Coq4"/>
</dbReference>
<organism evidence="2 3">
    <name type="scientific">Archangium gephyra</name>
    <dbReference type="NCBI Taxonomy" id="48"/>
    <lineage>
        <taxon>Bacteria</taxon>
        <taxon>Pseudomonadati</taxon>
        <taxon>Myxococcota</taxon>
        <taxon>Myxococcia</taxon>
        <taxon>Myxococcales</taxon>
        <taxon>Cystobacterineae</taxon>
        <taxon>Archangiaceae</taxon>
        <taxon>Archangium</taxon>
    </lineage>
</organism>
<feature type="compositionally biased region" description="Basic and acidic residues" evidence="1">
    <location>
        <begin position="1"/>
        <end position="15"/>
    </location>
</feature>
<sequence length="251" mass="28592">MMNAEDRAQVLDEPFRAPPAQPPLDPKLVLPENASLFTRLRVATRLLKVIPGNEGNPDYGQTLNICLDLNVYATLVQRLQRSEDGRRMLTERPSLEAKDLDLAALERLPEGTLGHAYARYYRDNTISPFETTLKIKNDIDYIGKRYRETHDVLHLLTGYGTDVVGEMELQAYVLGNLGIHTAKLIVAFGTLGQLKQPRSGVARSEYLRRVWAAYHRGRASRLFLDFWFEEHWEAPVSELRARLCAPVEPLH</sequence>
<gene>
    <name evidence="2" type="ORF">ATI61_11281</name>
</gene>
<evidence type="ECO:0000256" key="1">
    <source>
        <dbReference type="SAM" id="MobiDB-lite"/>
    </source>
</evidence>
<keyword evidence="3" id="KW-1185">Reference proteome</keyword>